<dbReference type="InterPro" id="IPR025827">
    <property type="entry name" value="Zn_ribbon_recom_dom"/>
</dbReference>
<evidence type="ECO:0000259" key="4">
    <source>
        <dbReference type="PROSITE" id="PS51737"/>
    </source>
</evidence>
<dbReference type="GO" id="GO:0000150">
    <property type="term" value="F:DNA strand exchange activity"/>
    <property type="evidence" value="ECO:0007669"/>
    <property type="project" value="InterPro"/>
</dbReference>
<evidence type="ECO:0000256" key="2">
    <source>
        <dbReference type="ARBA" id="ARBA00023172"/>
    </source>
</evidence>
<dbReference type="Pfam" id="PF13408">
    <property type="entry name" value="Zn_ribbon_recom"/>
    <property type="match status" value="1"/>
</dbReference>
<dbReference type="InterPro" id="IPR038109">
    <property type="entry name" value="DNA_bind_recomb_sf"/>
</dbReference>
<feature type="domain" description="Resolvase/invertase-type recombinase catalytic" evidence="3">
    <location>
        <begin position="9"/>
        <end position="155"/>
    </location>
</feature>
<dbReference type="CDD" id="cd00338">
    <property type="entry name" value="Ser_Recombinase"/>
    <property type="match status" value="1"/>
</dbReference>
<dbReference type="SMART" id="SM00857">
    <property type="entry name" value="Resolvase"/>
    <property type="match status" value="1"/>
</dbReference>
<keyword evidence="2" id="KW-0233">DNA recombination</keyword>
<keyword evidence="1" id="KW-0238">DNA-binding</keyword>
<dbReference type="Proteomes" id="UP000233276">
    <property type="component" value="Chromosome"/>
</dbReference>
<dbReference type="PANTHER" id="PTHR30461">
    <property type="entry name" value="DNA-INVERTASE FROM LAMBDOID PROPHAGE"/>
    <property type="match status" value="1"/>
</dbReference>
<dbReference type="AlphaFoldDB" id="A0A2K9E0A7"/>
<dbReference type="SUPFAM" id="SSF53041">
    <property type="entry name" value="Resolvase-like"/>
    <property type="match status" value="1"/>
</dbReference>
<evidence type="ECO:0008006" key="7">
    <source>
        <dbReference type="Google" id="ProtNLM"/>
    </source>
</evidence>
<dbReference type="GO" id="GO:0003677">
    <property type="term" value="F:DNA binding"/>
    <property type="evidence" value="ECO:0007669"/>
    <property type="project" value="UniProtKB-KW"/>
</dbReference>
<evidence type="ECO:0000256" key="1">
    <source>
        <dbReference type="ARBA" id="ARBA00023125"/>
    </source>
</evidence>
<evidence type="ECO:0000259" key="3">
    <source>
        <dbReference type="PROSITE" id="PS51736"/>
    </source>
</evidence>
<dbReference type="EMBL" id="CP025299">
    <property type="protein sequence ID" value="AUG30353.1"/>
    <property type="molecule type" value="Genomic_DNA"/>
</dbReference>
<dbReference type="Gene3D" id="3.90.1750.20">
    <property type="entry name" value="Putative Large Serine Recombinase, Chain B, Domain 2"/>
    <property type="match status" value="1"/>
</dbReference>
<dbReference type="KEGG" id="mhos:CXR34_13450"/>
<dbReference type="InterPro" id="IPR011109">
    <property type="entry name" value="DNA_bind_recombinase_dom"/>
</dbReference>
<dbReference type="PROSITE" id="PS51737">
    <property type="entry name" value="RECOMBINASE_DNA_BIND"/>
    <property type="match status" value="1"/>
</dbReference>
<evidence type="ECO:0000313" key="6">
    <source>
        <dbReference type="Proteomes" id="UP000233276"/>
    </source>
</evidence>
<dbReference type="InterPro" id="IPR050639">
    <property type="entry name" value="SSR_resolvase"/>
</dbReference>
<gene>
    <name evidence="5" type="ORF">CXR34_13450</name>
</gene>
<accession>A0A2K9E0A7</accession>
<dbReference type="Pfam" id="PF00239">
    <property type="entry name" value="Resolvase"/>
    <property type="match status" value="1"/>
</dbReference>
<proteinExistence type="predicted"/>
<name>A0A2K9E0A7_9MICO</name>
<protein>
    <recommendedName>
        <fullName evidence="7">Recombinase family protein</fullName>
    </recommendedName>
</protein>
<dbReference type="PANTHER" id="PTHR30461:SF2">
    <property type="entry name" value="SERINE RECOMBINASE PINE-RELATED"/>
    <property type="match status" value="1"/>
</dbReference>
<feature type="domain" description="Recombinase" evidence="4">
    <location>
        <begin position="163"/>
        <end position="301"/>
    </location>
</feature>
<evidence type="ECO:0000313" key="5">
    <source>
        <dbReference type="EMBL" id="AUG30353.1"/>
    </source>
</evidence>
<dbReference type="InterPro" id="IPR036162">
    <property type="entry name" value="Resolvase-like_N_sf"/>
</dbReference>
<dbReference type="Gene3D" id="3.40.50.1390">
    <property type="entry name" value="Resolvase, N-terminal catalytic domain"/>
    <property type="match status" value="1"/>
</dbReference>
<dbReference type="PROSITE" id="PS51736">
    <property type="entry name" value="RECOMBINASES_3"/>
    <property type="match status" value="1"/>
</dbReference>
<reference evidence="5 6" key="1">
    <citation type="submission" date="2017-12" db="EMBL/GenBank/DDBJ databases">
        <title>Isolation and characterization of estrogens degradatiion strain Microbacterium hominis SJTG1.</title>
        <authorList>
            <person name="Xiong W."/>
            <person name="Yin C."/>
            <person name="Zheng D."/>
            <person name="Liang R."/>
        </authorList>
    </citation>
    <scope>NUCLEOTIDE SEQUENCE [LARGE SCALE GENOMIC DNA]</scope>
    <source>
        <strain evidence="5 6">SJTG1</strain>
    </source>
</reference>
<sequence length="513" mass="55715">MTTLTSSNTAVLYLRLSSSDDASTSIDRQRQDLLDLAEREGLAVVAELADDGVSGRKTRANAQEALRMIRDGEASHLLVWKLDRWSRQGIAALGDLVDTLDARPDATFIALRDGLRSDMAAWRIIAAVLAEVARIEAENTSTRVKSSQAHLLKVGRFRGFVPPFGYRSAPNPDGPGRILVQDPVEAAIVRELTASLLSGASMTELTVRLQREGVPTTKSPARKARQHHLPTEGLDSGLWHLTVLRGILRSDTLLGRTTHEVNGRRVPVTDDDGVPITFWEPIIEPATLALLRERLPVDSGKLARRTRAARVLSGVAFCAVCDSKLYVVRSGAHVFYRCAAKKPDLVPPCPCPQLRADALEKFVEERLLRLIGAQPEVEEVRVVENPEAAADLADIDRALHDATAALMSDGVDASAVMGRIEALKARRAALREQPAAVHTTLVPTGRTLADAWHAADPATPEGVRARRTLLLREVDHLTLAPGSSRADPVAERVTVLLSREDEYAALSAFEVAG</sequence>
<organism evidence="5 6">
    <name type="scientific">Microbacterium hominis</name>
    <dbReference type="NCBI Taxonomy" id="162426"/>
    <lineage>
        <taxon>Bacteria</taxon>
        <taxon>Bacillati</taxon>
        <taxon>Actinomycetota</taxon>
        <taxon>Actinomycetes</taxon>
        <taxon>Micrococcales</taxon>
        <taxon>Microbacteriaceae</taxon>
        <taxon>Microbacterium</taxon>
    </lineage>
</organism>
<dbReference type="InterPro" id="IPR006119">
    <property type="entry name" value="Resolv_N"/>
</dbReference>
<dbReference type="RefSeq" id="WP_101306675.1">
    <property type="nucleotide sequence ID" value="NZ_CP025299.1"/>
</dbReference>
<dbReference type="Pfam" id="PF07508">
    <property type="entry name" value="Recombinase"/>
    <property type="match status" value="1"/>
</dbReference>